<evidence type="ECO:0000256" key="5">
    <source>
        <dbReference type="RuleBase" id="RU000499"/>
    </source>
</evidence>
<dbReference type="PRINTS" id="PR01011">
    <property type="entry name" value="GLUTPROXDASE"/>
</dbReference>
<dbReference type="FunFam" id="3.40.30.10:FF:000010">
    <property type="entry name" value="Glutathione peroxidase"/>
    <property type="match status" value="1"/>
</dbReference>
<evidence type="ECO:0000259" key="6">
    <source>
        <dbReference type="PROSITE" id="PS51352"/>
    </source>
</evidence>
<evidence type="ECO:0000256" key="1">
    <source>
        <dbReference type="ARBA" id="ARBA00006926"/>
    </source>
</evidence>
<comment type="caution">
    <text evidence="7">The sequence shown here is derived from an EMBL/GenBank/DDBJ whole genome shotgun (WGS) entry which is preliminary data.</text>
</comment>
<dbReference type="PROSITE" id="PS00460">
    <property type="entry name" value="GLUTATHIONE_PEROXID_1"/>
    <property type="match status" value="1"/>
</dbReference>
<organism evidence="7 8">
    <name type="scientific">Acholeplasma laidlawii</name>
    <dbReference type="NCBI Taxonomy" id="2148"/>
    <lineage>
        <taxon>Bacteria</taxon>
        <taxon>Bacillati</taxon>
        <taxon>Mycoplasmatota</taxon>
        <taxon>Mollicutes</taxon>
        <taxon>Acholeplasmatales</taxon>
        <taxon>Acholeplasmataceae</taxon>
        <taxon>Acholeplasma</taxon>
    </lineage>
</organism>
<keyword evidence="2 5" id="KW-0575">Peroxidase</keyword>
<dbReference type="PROSITE" id="PS51355">
    <property type="entry name" value="GLUTATHIONE_PEROXID_3"/>
    <property type="match status" value="1"/>
</dbReference>
<evidence type="ECO:0000256" key="2">
    <source>
        <dbReference type="ARBA" id="ARBA00022559"/>
    </source>
</evidence>
<dbReference type="CDD" id="cd00340">
    <property type="entry name" value="GSH_Peroxidase"/>
    <property type="match status" value="1"/>
</dbReference>
<dbReference type="GO" id="GO:0034599">
    <property type="term" value="P:cellular response to oxidative stress"/>
    <property type="evidence" value="ECO:0007669"/>
    <property type="project" value="TreeGrafter"/>
</dbReference>
<protein>
    <recommendedName>
        <fullName evidence="5">Glutathione peroxidase</fullName>
    </recommendedName>
</protein>
<dbReference type="InterPro" id="IPR013766">
    <property type="entry name" value="Thioredoxin_domain"/>
</dbReference>
<feature type="domain" description="Thioredoxin" evidence="6">
    <location>
        <begin position="1"/>
        <end position="170"/>
    </location>
</feature>
<dbReference type="PANTHER" id="PTHR11592">
    <property type="entry name" value="GLUTATHIONE PEROXIDASE"/>
    <property type="match status" value="1"/>
</dbReference>
<evidence type="ECO:0000256" key="3">
    <source>
        <dbReference type="ARBA" id="ARBA00023002"/>
    </source>
</evidence>
<feature type="active site" evidence="4">
    <location>
        <position position="35"/>
    </location>
</feature>
<dbReference type="InterPro" id="IPR000889">
    <property type="entry name" value="Glutathione_peroxidase"/>
</dbReference>
<dbReference type="Pfam" id="PF00255">
    <property type="entry name" value="GSHPx"/>
    <property type="match status" value="1"/>
</dbReference>
<dbReference type="SUPFAM" id="SSF52833">
    <property type="entry name" value="Thioredoxin-like"/>
    <property type="match status" value="1"/>
</dbReference>
<sequence>MSLYDIEVTRADGSKEMMSKYQGKVLLIVNTATKCGYTKQYEGLQEIYDNYKDKGFEILDFPCNQFLAQAPGSIKKINEFCQINFGTTFTLFDKVKVNSKNAHPLYKYLKDNGPEEVVVSHDALVPSGKPKDKISWNFTKFLISKEGEILYRFSPKVTPEELLPYLQKTL</sequence>
<name>A0A553II58_ACHLA</name>
<evidence type="ECO:0000313" key="7">
    <source>
        <dbReference type="EMBL" id="TRX99884.1"/>
    </source>
</evidence>
<dbReference type="PIRSF" id="PIRSF000303">
    <property type="entry name" value="Glutathion_perox"/>
    <property type="match status" value="1"/>
</dbReference>
<dbReference type="PANTHER" id="PTHR11592:SF78">
    <property type="entry name" value="GLUTATHIONE PEROXIDASE"/>
    <property type="match status" value="1"/>
</dbReference>
<accession>A0A553II58</accession>
<dbReference type="InterPro" id="IPR036249">
    <property type="entry name" value="Thioredoxin-like_sf"/>
</dbReference>
<dbReference type="RefSeq" id="WP_012242617.1">
    <property type="nucleotide sequence ID" value="NZ_CP103951.1"/>
</dbReference>
<gene>
    <name evidence="7" type="ORF">FNV44_02255</name>
</gene>
<dbReference type="InterPro" id="IPR029760">
    <property type="entry name" value="GPX_CS"/>
</dbReference>
<dbReference type="InterPro" id="IPR029759">
    <property type="entry name" value="GPX_AS"/>
</dbReference>
<dbReference type="EMBL" id="VKID01000001">
    <property type="protein sequence ID" value="TRX99884.1"/>
    <property type="molecule type" value="Genomic_DNA"/>
</dbReference>
<evidence type="ECO:0000256" key="4">
    <source>
        <dbReference type="PIRSR" id="PIRSR000303-1"/>
    </source>
</evidence>
<reference evidence="7 8" key="1">
    <citation type="submission" date="2019-07" db="EMBL/GenBank/DDBJ databases">
        <title>Genome sequence of Acholeplasma laidlawii strain with increased resistance to erythromycin.</title>
        <authorList>
            <person name="Medvedeva E.S."/>
            <person name="Baranova N.B."/>
            <person name="Siniagina M.N."/>
            <person name="Mouzykantov A."/>
            <person name="Chernova O.A."/>
            <person name="Chernov V.M."/>
        </authorList>
    </citation>
    <scope>NUCLEOTIDE SEQUENCE [LARGE SCALE GENOMIC DNA]</scope>
    <source>
        <strain evidence="7 8">PG8REry</strain>
    </source>
</reference>
<dbReference type="AlphaFoldDB" id="A0A553II58"/>
<evidence type="ECO:0000313" key="8">
    <source>
        <dbReference type="Proteomes" id="UP000315938"/>
    </source>
</evidence>
<dbReference type="PROSITE" id="PS51352">
    <property type="entry name" value="THIOREDOXIN_2"/>
    <property type="match status" value="1"/>
</dbReference>
<comment type="similarity">
    <text evidence="1 5">Belongs to the glutathione peroxidase family.</text>
</comment>
<dbReference type="OMA" id="TFPMTEK"/>
<dbReference type="Gene3D" id="3.40.30.10">
    <property type="entry name" value="Glutaredoxin"/>
    <property type="match status" value="1"/>
</dbReference>
<dbReference type="PROSITE" id="PS00763">
    <property type="entry name" value="GLUTATHIONE_PEROXID_2"/>
    <property type="match status" value="1"/>
</dbReference>
<dbReference type="Proteomes" id="UP000315938">
    <property type="component" value="Unassembled WGS sequence"/>
</dbReference>
<dbReference type="GeneID" id="41338837"/>
<dbReference type="GO" id="GO:0004601">
    <property type="term" value="F:peroxidase activity"/>
    <property type="evidence" value="ECO:0007669"/>
    <property type="project" value="UniProtKB-KW"/>
</dbReference>
<proteinExistence type="inferred from homology"/>
<keyword evidence="3 5" id="KW-0560">Oxidoreductase</keyword>